<gene>
    <name evidence="4" type="ORF">DW137_03365</name>
</gene>
<feature type="compositionally biased region" description="Low complexity" evidence="3">
    <location>
        <begin position="150"/>
        <end position="162"/>
    </location>
</feature>
<dbReference type="AlphaFoldDB" id="A0A415C5X9"/>
<evidence type="ECO:0000313" key="5">
    <source>
        <dbReference type="Proteomes" id="UP000283727"/>
    </source>
</evidence>
<dbReference type="PROSITE" id="PS50935">
    <property type="entry name" value="SSB"/>
    <property type="match status" value="1"/>
</dbReference>
<dbReference type="EMBL" id="QRLR01000002">
    <property type="protein sequence ID" value="RHJ23697.1"/>
    <property type="molecule type" value="Genomic_DNA"/>
</dbReference>
<evidence type="ECO:0000256" key="3">
    <source>
        <dbReference type="SAM" id="MobiDB-lite"/>
    </source>
</evidence>
<dbReference type="RefSeq" id="WP_117726063.1">
    <property type="nucleotide sequence ID" value="NZ_AP024712.1"/>
</dbReference>
<reference evidence="4 5" key="1">
    <citation type="submission" date="2018-08" db="EMBL/GenBank/DDBJ databases">
        <title>A genome reference for cultivated species of the human gut microbiota.</title>
        <authorList>
            <person name="Zou Y."/>
            <person name="Xue W."/>
            <person name="Luo G."/>
        </authorList>
    </citation>
    <scope>NUCLEOTIDE SEQUENCE [LARGE SCALE GENOMIC DNA]</scope>
    <source>
        <strain evidence="4 5">AM12-10</strain>
    </source>
</reference>
<protein>
    <submittedName>
        <fullName evidence="4">Single-stranded DNA-binding protein</fullName>
    </submittedName>
</protein>
<evidence type="ECO:0000256" key="1">
    <source>
        <dbReference type="ARBA" id="ARBA00023125"/>
    </source>
</evidence>
<dbReference type="CDD" id="cd04496">
    <property type="entry name" value="SSB_OBF"/>
    <property type="match status" value="1"/>
</dbReference>
<name>A0A415C5X9_BIFBI</name>
<proteinExistence type="predicted"/>
<comment type="caution">
    <text evidence="4">The sequence shown here is derived from an EMBL/GenBank/DDBJ whole genome shotgun (WGS) entry which is preliminary data.</text>
</comment>
<feature type="compositionally biased region" description="Basic and acidic residues" evidence="3">
    <location>
        <begin position="218"/>
        <end position="228"/>
    </location>
</feature>
<feature type="compositionally biased region" description="Low complexity" evidence="3">
    <location>
        <begin position="190"/>
        <end position="202"/>
    </location>
</feature>
<sequence length="228" mass="23989">MAIQQGTVTITGFVGSMPVPFGRSGGVEGCSFRMGSTRRYRDGGTGEWRNMPTTWITVKAFRTLASNARMSLHVGEAAIVTGVLSTEEWTTQNDERRSRIVVEATNIGHDINYGVSELKKFQKSDRDAPAQGNGTPANPGLPPSPGGGTATAAGGTATAGAGQQADAHPVHPTPVTFDNLGEETPTDNPQTSQTQETSQAQEFGSGFAESPLDESTTEDMRPAGEAEF</sequence>
<keyword evidence="1 2" id="KW-0238">DNA-binding</keyword>
<evidence type="ECO:0000256" key="2">
    <source>
        <dbReference type="PROSITE-ProRule" id="PRU00252"/>
    </source>
</evidence>
<evidence type="ECO:0000313" key="4">
    <source>
        <dbReference type="EMBL" id="RHJ23697.1"/>
    </source>
</evidence>
<feature type="region of interest" description="Disordered" evidence="3">
    <location>
        <begin position="121"/>
        <end position="228"/>
    </location>
</feature>
<dbReference type="Proteomes" id="UP000283727">
    <property type="component" value="Unassembled WGS sequence"/>
</dbReference>
<accession>A0A415C5X9</accession>
<dbReference type="InterPro" id="IPR012340">
    <property type="entry name" value="NA-bd_OB-fold"/>
</dbReference>
<dbReference type="SUPFAM" id="SSF50249">
    <property type="entry name" value="Nucleic acid-binding proteins"/>
    <property type="match status" value="1"/>
</dbReference>
<dbReference type="InterPro" id="IPR000424">
    <property type="entry name" value="Primosome_PriB/ssb"/>
</dbReference>
<organism evidence="4 5">
    <name type="scientific">Bifidobacterium bifidum</name>
    <dbReference type="NCBI Taxonomy" id="1681"/>
    <lineage>
        <taxon>Bacteria</taxon>
        <taxon>Bacillati</taxon>
        <taxon>Actinomycetota</taxon>
        <taxon>Actinomycetes</taxon>
        <taxon>Bifidobacteriales</taxon>
        <taxon>Bifidobacteriaceae</taxon>
        <taxon>Bifidobacterium</taxon>
    </lineage>
</organism>
<dbReference type="Gene3D" id="2.40.50.140">
    <property type="entry name" value="Nucleic acid-binding proteins"/>
    <property type="match status" value="1"/>
</dbReference>
<dbReference type="GO" id="GO:0006260">
    <property type="term" value="P:DNA replication"/>
    <property type="evidence" value="ECO:0007669"/>
    <property type="project" value="InterPro"/>
</dbReference>
<dbReference type="Pfam" id="PF00436">
    <property type="entry name" value="SSB"/>
    <property type="match status" value="1"/>
</dbReference>
<dbReference type="GO" id="GO:0003697">
    <property type="term" value="F:single-stranded DNA binding"/>
    <property type="evidence" value="ECO:0007669"/>
    <property type="project" value="InterPro"/>
</dbReference>